<proteinExistence type="predicted"/>
<dbReference type="EMBL" id="JAQMWT010000057">
    <property type="protein sequence ID" value="KAJ8612136.1"/>
    <property type="molecule type" value="Genomic_DNA"/>
</dbReference>
<dbReference type="PANTHER" id="PTHR11219:SF69">
    <property type="entry name" value="TENEURIN-A"/>
    <property type="match status" value="1"/>
</dbReference>
<dbReference type="PROSITE" id="PS01186">
    <property type="entry name" value="EGF_2"/>
    <property type="match status" value="4"/>
</dbReference>
<evidence type="ECO:0000256" key="1">
    <source>
        <dbReference type="ARBA" id="ARBA00022536"/>
    </source>
</evidence>
<feature type="disulfide bond" evidence="4">
    <location>
        <begin position="91"/>
        <end position="100"/>
    </location>
</feature>
<feature type="domain" description="EGF-like" evidence="6">
    <location>
        <begin position="361"/>
        <end position="397"/>
    </location>
</feature>
<feature type="domain" description="EGF-like" evidence="6">
    <location>
        <begin position="15"/>
        <end position="47"/>
    </location>
</feature>
<evidence type="ECO:0000259" key="6">
    <source>
        <dbReference type="PROSITE" id="PS50026"/>
    </source>
</evidence>
<comment type="caution">
    <text evidence="7">The sequence shown here is derived from an EMBL/GenBank/DDBJ whole genome shotgun (WGS) entry which is preliminary data.</text>
</comment>
<organism evidence="7 8">
    <name type="scientific">Chrysophaeum taylorii</name>
    <dbReference type="NCBI Taxonomy" id="2483200"/>
    <lineage>
        <taxon>Eukaryota</taxon>
        <taxon>Sar</taxon>
        <taxon>Stramenopiles</taxon>
        <taxon>Ochrophyta</taxon>
        <taxon>Pelagophyceae</taxon>
        <taxon>Pelagomonadales</taxon>
        <taxon>Pelagomonadaceae</taxon>
        <taxon>Chrysophaeum</taxon>
    </lineage>
</organism>
<evidence type="ECO:0000256" key="2">
    <source>
        <dbReference type="ARBA" id="ARBA00022737"/>
    </source>
</evidence>
<feature type="signal peptide" evidence="5">
    <location>
        <begin position="1"/>
        <end position="15"/>
    </location>
</feature>
<feature type="disulfide bond" evidence="4">
    <location>
        <begin position="387"/>
        <end position="396"/>
    </location>
</feature>
<keyword evidence="3 4" id="KW-1015">Disulfide bond</keyword>
<dbReference type="SMART" id="SM00181">
    <property type="entry name" value="EGF"/>
    <property type="match status" value="6"/>
</dbReference>
<dbReference type="Proteomes" id="UP001230188">
    <property type="component" value="Unassembled WGS sequence"/>
</dbReference>
<evidence type="ECO:0000256" key="4">
    <source>
        <dbReference type="PROSITE-ProRule" id="PRU00076"/>
    </source>
</evidence>
<comment type="caution">
    <text evidence="4">Lacks conserved residue(s) required for the propagation of feature annotation.</text>
</comment>
<dbReference type="AlphaFoldDB" id="A0AAD7XMK7"/>
<protein>
    <recommendedName>
        <fullName evidence="6">EGF-like domain-containing protein</fullName>
    </recommendedName>
</protein>
<dbReference type="PRINTS" id="PR00011">
    <property type="entry name" value="EGFLAMININ"/>
</dbReference>
<evidence type="ECO:0000256" key="3">
    <source>
        <dbReference type="ARBA" id="ARBA00023157"/>
    </source>
</evidence>
<gene>
    <name evidence="7" type="ORF">CTAYLR_002443</name>
</gene>
<sequence length="592" mass="62547">MLLLVLLLLRRRVGASVSCPNSCSGHGYCDAYKRCTCADGFTAADCSERTCPYGTAWAPEPEAIVGDDDAHPRAECSNKGLCDRDAGVCTCQEGFEGAACDRRKCENDCSGRGVCQSLEYFASRADPGDGTVYDYTGAWDAEMMWGCVCYLYRDLYSGHDCSVASCPVGDDPLTTDQVNEVQQITCEASAGSATLAFKNEVTRPLAWDATRDDVLAALLELPTLATFSGDEAFVDEIGLLPEPMNNQASKGALGVEISSTTDRWCDEPGVKTTIRFYQEFGEQPLLVADTSLLERESPPGSAGKLSIVKITPGSKEAEPCSNRGICNRVSGQCECDQEAWASSDGYGLAGSRGDCGMPIKTISDCPGEVACNNHGECSGSPTYRCTCQHGWSGADCSEMTCPRGRTWFSRPTDVDAAHAADAECSDMGICDTVTGTCACAVGFSGSACEYLTCPADASGVECGGHGECMTMAQLALVAGFTYGADPNDPYTWDRTMVRGCRCDTGFTGYACSLHTCTDGDDPITPQIESVECSNRGACDRTDGTCDCFTGFGASDGAGGKGTIDDCGYVLPLVPSSVSEDFDIADSGQGFFE</sequence>
<accession>A0AAD7XMK7</accession>
<dbReference type="Gene3D" id="2.10.25.10">
    <property type="entry name" value="Laminin"/>
    <property type="match status" value="3"/>
</dbReference>
<keyword evidence="2" id="KW-0677">Repeat</keyword>
<dbReference type="PROSITE" id="PS00022">
    <property type="entry name" value="EGF_1"/>
    <property type="match status" value="3"/>
</dbReference>
<evidence type="ECO:0000256" key="5">
    <source>
        <dbReference type="SAM" id="SignalP"/>
    </source>
</evidence>
<keyword evidence="5" id="KW-0732">Signal</keyword>
<feature type="domain" description="EGF-like" evidence="6">
    <location>
        <begin position="67"/>
        <end position="101"/>
    </location>
</feature>
<feature type="disulfide bond" evidence="4">
    <location>
        <begin position="37"/>
        <end position="46"/>
    </location>
</feature>
<keyword evidence="1 4" id="KW-0245">EGF-like domain</keyword>
<dbReference type="Gene3D" id="2.170.300.10">
    <property type="entry name" value="Tie2 ligand-binding domain superfamily"/>
    <property type="match status" value="1"/>
</dbReference>
<keyword evidence="8" id="KW-1185">Reference proteome</keyword>
<feature type="disulfide bond" evidence="4">
    <location>
        <begin position="19"/>
        <end position="29"/>
    </location>
</feature>
<reference evidence="7" key="1">
    <citation type="submission" date="2023-01" db="EMBL/GenBank/DDBJ databases">
        <title>Metagenome sequencing of chrysophaentin producing Chrysophaeum taylorii.</title>
        <authorList>
            <person name="Davison J."/>
            <person name="Bewley C."/>
        </authorList>
    </citation>
    <scope>NUCLEOTIDE SEQUENCE</scope>
    <source>
        <strain evidence="7">NIES-1699</strain>
    </source>
</reference>
<evidence type="ECO:0000313" key="8">
    <source>
        <dbReference type="Proteomes" id="UP001230188"/>
    </source>
</evidence>
<evidence type="ECO:0000313" key="7">
    <source>
        <dbReference type="EMBL" id="KAJ8612136.1"/>
    </source>
</evidence>
<name>A0AAD7XMK7_9STRA</name>
<feature type="chain" id="PRO_5042049347" description="EGF-like domain-containing protein" evidence="5">
    <location>
        <begin position="16"/>
        <end position="592"/>
    </location>
</feature>
<dbReference type="PROSITE" id="PS50026">
    <property type="entry name" value="EGF_3"/>
    <property type="match status" value="3"/>
</dbReference>
<dbReference type="InterPro" id="IPR000742">
    <property type="entry name" value="EGF"/>
</dbReference>
<dbReference type="PANTHER" id="PTHR11219">
    <property type="entry name" value="TENEURIN AND N-ACETYLGLUCOSAMINE-1-PHOSPHODIESTER ALPHA-N-ACETYLGLUCOSAMINIDASE"/>
    <property type="match status" value="1"/>
</dbReference>
<dbReference type="InterPro" id="IPR051216">
    <property type="entry name" value="Teneurin"/>
</dbReference>